<dbReference type="EMBL" id="FNYD01000001">
    <property type="protein sequence ID" value="SEI51841.1"/>
    <property type="molecule type" value="Genomic_DNA"/>
</dbReference>
<accession>A0A1H6R7S1</accession>
<dbReference type="InterPro" id="IPR028087">
    <property type="entry name" value="Tad_N"/>
</dbReference>
<dbReference type="SUPFAM" id="SSF53300">
    <property type="entry name" value="vWA-like"/>
    <property type="match status" value="1"/>
</dbReference>
<evidence type="ECO:0000313" key="3">
    <source>
        <dbReference type="Proteomes" id="UP000199379"/>
    </source>
</evidence>
<keyword evidence="3" id="KW-1185">Reference proteome</keyword>
<dbReference type="STRING" id="1227549.SAMN05444007_101431"/>
<protein>
    <submittedName>
        <fullName evidence="2">Flp pilus assembly protein TadG</fullName>
    </submittedName>
</protein>
<dbReference type="AlphaFoldDB" id="A0A1H6R7S1"/>
<name>A0A1H6R7S1_9RHOB</name>
<organism evidence="2 3">
    <name type="scientific">Cribrihabitans marinus</name>
    <dbReference type="NCBI Taxonomy" id="1227549"/>
    <lineage>
        <taxon>Bacteria</taxon>
        <taxon>Pseudomonadati</taxon>
        <taxon>Pseudomonadota</taxon>
        <taxon>Alphaproteobacteria</taxon>
        <taxon>Rhodobacterales</taxon>
        <taxon>Paracoccaceae</taxon>
        <taxon>Cribrihabitans</taxon>
    </lineage>
</organism>
<sequence length="575" mass="64783">MCKTHYSKSVRPRVRGAQRVRRIMVDYIRNDSGSMSLFVSFLLLIMLAVGGLGVDVMRFERDRARLQSALDRAVLAAADLDQTQDPKAVVEDYLAKEGLLQNLKEVKVTPESAGQENTGPLGFRIVEARAESRFPTHFMHLSGVDFLTAQAGSIAEESIGEVEISLVLDVSGSMNNYNRLTNLKVAAKDFIDQMVQNTRDGDLSISIVPYATQVSVPETIFDQYKTEGTNDYSRCINFNGSDFNSTQMLTKDADSAPTFERTMHFDPWYTTDRRDNGKILGDGGGLPVCEAMANREIMAFQKDATTLKNYIQDFVARGNTSLDIGMKWGAAMLDPSFDPVVDAMVAANEVPNAFSDRPAAYNAGDTLKIIVLMTDGNNTSQYYIKNDYREGQSNIWWNEEEETYSVYNPDSGWYYWVDADDYNAYEWQDHPYGNGDSHWDCGSSGCWEDTNEPEDGEAVRLDYPELWARTSLWYNVKEHYYPWMNDSSARSEWVYGVRGYKNDNTKDSRTQAICDAAKDSNIIVYTIAFEAPPEGKSILEYCASSDSHYYDVDGLEIKDAFDSIGSSIRKLRLTQ</sequence>
<gene>
    <name evidence="2" type="ORF">SAMN05444007_101431</name>
</gene>
<dbReference type="Proteomes" id="UP000199379">
    <property type="component" value="Unassembled WGS sequence"/>
</dbReference>
<dbReference type="InterPro" id="IPR036465">
    <property type="entry name" value="vWFA_dom_sf"/>
</dbReference>
<evidence type="ECO:0000313" key="2">
    <source>
        <dbReference type="EMBL" id="SEI51841.1"/>
    </source>
</evidence>
<reference evidence="2 3" key="1">
    <citation type="submission" date="2016-10" db="EMBL/GenBank/DDBJ databases">
        <authorList>
            <person name="de Groot N.N."/>
        </authorList>
    </citation>
    <scope>NUCLEOTIDE SEQUENCE [LARGE SCALE GENOMIC DNA]</scope>
    <source>
        <strain evidence="2 3">DSM 29340</strain>
    </source>
</reference>
<feature type="domain" description="Putative Flp pilus-assembly TadG-like N-terminal" evidence="1">
    <location>
        <begin position="33"/>
        <end position="78"/>
    </location>
</feature>
<dbReference type="Gene3D" id="3.40.50.410">
    <property type="entry name" value="von Willebrand factor, type A domain"/>
    <property type="match status" value="1"/>
</dbReference>
<proteinExistence type="predicted"/>
<dbReference type="Pfam" id="PF13400">
    <property type="entry name" value="Tad"/>
    <property type="match status" value="1"/>
</dbReference>
<evidence type="ECO:0000259" key="1">
    <source>
        <dbReference type="Pfam" id="PF13400"/>
    </source>
</evidence>